<dbReference type="AlphaFoldDB" id="A0AAW1QIF2"/>
<keyword evidence="3" id="KW-0540">Nuclease</keyword>
<reference evidence="10 11" key="1">
    <citation type="journal article" date="2024" name="Nat. Commun.">
        <title>Phylogenomics reveals the evolutionary origins of lichenization in chlorophyte algae.</title>
        <authorList>
            <person name="Puginier C."/>
            <person name="Libourel C."/>
            <person name="Otte J."/>
            <person name="Skaloud P."/>
            <person name="Haon M."/>
            <person name="Grisel S."/>
            <person name="Petersen M."/>
            <person name="Berrin J.G."/>
            <person name="Delaux P.M."/>
            <person name="Dal Grande F."/>
            <person name="Keller J."/>
        </authorList>
    </citation>
    <scope>NUCLEOTIDE SEQUENCE [LARGE SCALE GENOMIC DNA]</scope>
    <source>
        <strain evidence="10 11">SAG 2145</strain>
    </source>
</reference>
<dbReference type="PROSITE" id="PS00763">
    <property type="entry name" value="GLUTATHIONE_PEROXID_2"/>
    <property type="match status" value="1"/>
</dbReference>
<dbReference type="GO" id="GO:0004525">
    <property type="term" value="F:ribonuclease III activity"/>
    <property type="evidence" value="ECO:0007669"/>
    <property type="project" value="InterPro"/>
</dbReference>
<dbReference type="GO" id="GO:0006396">
    <property type="term" value="P:RNA processing"/>
    <property type="evidence" value="ECO:0007669"/>
    <property type="project" value="InterPro"/>
</dbReference>
<dbReference type="InterPro" id="IPR000889">
    <property type="entry name" value="Glutathione_peroxidase"/>
</dbReference>
<feature type="region of interest" description="Disordered" evidence="8">
    <location>
        <begin position="1"/>
        <end position="23"/>
    </location>
</feature>
<dbReference type="InterPro" id="IPR008226">
    <property type="entry name" value="Mini3_fam"/>
</dbReference>
<keyword evidence="4" id="KW-0255">Endonuclease</keyword>
<comment type="caution">
    <text evidence="10">The sequence shown here is derived from an EMBL/GenBank/DDBJ whole genome shotgun (WGS) entry which is preliminary data.</text>
</comment>
<dbReference type="Gene3D" id="1.10.1520.10">
    <property type="entry name" value="Ribonuclease III domain"/>
    <property type="match status" value="1"/>
</dbReference>
<dbReference type="InterPro" id="IPR036389">
    <property type="entry name" value="RNase_III_sf"/>
</dbReference>
<keyword evidence="6 7" id="KW-0560">Oxidoreductase</keyword>
<keyword evidence="2 7" id="KW-0575">Peroxidase</keyword>
<dbReference type="PRINTS" id="PR01011">
    <property type="entry name" value="GLUTPROXDASE"/>
</dbReference>
<dbReference type="InterPro" id="IPR029760">
    <property type="entry name" value="GPX_CS"/>
</dbReference>
<feature type="region of interest" description="Disordered" evidence="8">
    <location>
        <begin position="232"/>
        <end position="272"/>
    </location>
</feature>
<dbReference type="Proteomes" id="UP001438707">
    <property type="component" value="Unassembled WGS sequence"/>
</dbReference>
<dbReference type="GO" id="GO:0004601">
    <property type="term" value="F:peroxidase activity"/>
    <property type="evidence" value="ECO:0007669"/>
    <property type="project" value="UniProtKB-KW"/>
</dbReference>
<dbReference type="SUPFAM" id="SSF69065">
    <property type="entry name" value="RNase III domain-like"/>
    <property type="match status" value="1"/>
</dbReference>
<proteinExistence type="inferred from homology"/>
<dbReference type="HAMAP" id="MF_01468">
    <property type="entry name" value="RNase_Mini_III"/>
    <property type="match status" value="1"/>
</dbReference>
<dbReference type="GO" id="GO:0006979">
    <property type="term" value="P:response to oxidative stress"/>
    <property type="evidence" value="ECO:0007669"/>
    <property type="project" value="InterPro"/>
</dbReference>
<keyword evidence="5" id="KW-0378">Hydrolase</keyword>
<dbReference type="PANTHER" id="PTHR34276:SF1">
    <property type="entry name" value="MINI-RIBONUCLEASE 3"/>
    <property type="match status" value="1"/>
</dbReference>
<feature type="domain" description="RNase III" evidence="9">
    <location>
        <begin position="282"/>
        <end position="384"/>
    </location>
</feature>
<evidence type="ECO:0000256" key="5">
    <source>
        <dbReference type="ARBA" id="ARBA00022801"/>
    </source>
</evidence>
<evidence type="ECO:0000256" key="1">
    <source>
        <dbReference type="ARBA" id="ARBA00006926"/>
    </source>
</evidence>
<comment type="similarity">
    <text evidence="1 7">Belongs to the glutathione peroxidase family.</text>
</comment>
<protein>
    <recommendedName>
        <fullName evidence="7">Glutathione peroxidase</fullName>
    </recommendedName>
</protein>
<keyword evidence="11" id="KW-1185">Reference proteome</keyword>
<dbReference type="Pfam" id="PF00636">
    <property type="entry name" value="Ribonuclease_3"/>
    <property type="match status" value="1"/>
</dbReference>
<dbReference type="Gene3D" id="3.40.30.10">
    <property type="entry name" value="Glutaredoxin"/>
    <property type="match status" value="1"/>
</dbReference>
<sequence length="407" mass="44354">MRPRSGPLLPMQAGRGPKTKPKQESKLLTAVMVIFLLSVLSYGAYLTQRLASPPDIWIDPGVDATDPSKEQARRLAEKAKVGPIIVNEEPCDGDDCVASNQPGALAGKGQRKAGLEASGGSQPNTPRPEGLYTMAALDITNRNRPLTEFSGFVTLVTNVASQCGYTESNYAGLQKLYDKFHSSGFEVLAFPCNQFNNQEPGSPDSIQAFIKEKNITFPIFAKAEEKPAVSHRVLSPAARSSSAGRGFGAPDTRQTGFANPSPLPPPPDLGTKDPRAIWNPTSLAFLGDSVWELYVRRHFLNPPTRVTTYCENVVSMVRAESQETLLETLLAGPLLSPSEHDIVRWGRNAQTTTPTRFSKSSVHKNTYRNATALECLVGYLHLTDPVRLHQLMLHLELGFKDASGNQS</sequence>
<gene>
    <name evidence="10" type="ORF">WJX74_000535</name>
</gene>
<dbReference type="SUPFAM" id="SSF52833">
    <property type="entry name" value="Thioredoxin-like"/>
    <property type="match status" value="1"/>
</dbReference>
<evidence type="ECO:0000256" key="3">
    <source>
        <dbReference type="ARBA" id="ARBA00022722"/>
    </source>
</evidence>
<dbReference type="InterPro" id="IPR000999">
    <property type="entry name" value="RNase_III_dom"/>
</dbReference>
<evidence type="ECO:0000259" key="9">
    <source>
        <dbReference type="Pfam" id="PF00636"/>
    </source>
</evidence>
<accession>A0AAW1QIF2</accession>
<evidence type="ECO:0000256" key="6">
    <source>
        <dbReference type="ARBA" id="ARBA00023002"/>
    </source>
</evidence>
<feature type="region of interest" description="Disordered" evidence="8">
    <location>
        <begin position="107"/>
        <end position="128"/>
    </location>
</feature>
<dbReference type="PROSITE" id="PS51355">
    <property type="entry name" value="GLUTATHIONE_PEROXID_3"/>
    <property type="match status" value="1"/>
</dbReference>
<evidence type="ECO:0000256" key="2">
    <source>
        <dbReference type="ARBA" id="ARBA00022559"/>
    </source>
</evidence>
<evidence type="ECO:0000256" key="8">
    <source>
        <dbReference type="SAM" id="MobiDB-lite"/>
    </source>
</evidence>
<evidence type="ECO:0000256" key="7">
    <source>
        <dbReference type="RuleBase" id="RU000499"/>
    </source>
</evidence>
<evidence type="ECO:0000313" key="11">
    <source>
        <dbReference type="Proteomes" id="UP001438707"/>
    </source>
</evidence>
<dbReference type="InterPro" id="IPR036249">
    <property type="entry name" value="Thioredoxin-like_sf"/>
</dbReference>
<dbReference type="Pfam" id="PF00255">
    <property type="entry name" value="GSHPx"/>
    <property type="match status" value="1"/>
</dbReference>
<feature type="compositionally biased region" description="Low complexity" evidence="8">
    <location>
        <begin position="235"/>
        <end position="250"/>
    </location>
</feature>
<organism evidence="10 11">
    <name type="scientific">Apatococcus lobatus</name>
    <dbReference type="NCBI Taxonomy" id="904363"/>
    <lineage>
        <taxon>Eukaryota</taxon>
        <taxon>Viridiplantae</taxon>
        <taxon>Chlorophyta</taxon>
        <taxon>core chlorophytes</taxon>
        <taxon>Trebouxiophyceae</taxon>
        <taxon>Chlorellales</taxon>
        <taxon>Chlorellaceae</taxon>
        <taxon>Apatococcus</taxon>
    </lineage>
</organism>
<dbReference type="PANTHER" id="PTHR34276">
    <property type="entry name" value="MINI-RIBONUCLEASE 3"/>
    <property type="match status" value="1"/>
</dbReference>
<name>A0AAW1QIF2_9CHLO</name>
<evidence type="ECO:0000313" key="10">
    <source>
        <dbReference type="EMBL" id="KAK9821245.1"/>
    </source>
</evidence>
<evidence type="ECO:0000256" key="4">
    <source>
        <dbReference type="ARBA" id="ARBA00022759"/>
    </source>
</evidence>
<dbReference type="EMBL" id="JALJOS010000039">
    <property type="protein sequence ID" value="KAK9821245.1"/>
    <property type="molecule type" value="Genomic_DNA"/>
</dbReference>